<proteinExistence type="predicted"/>
<evidence type="ECO:0000259" key="1">
    <source>
        <dbReference type="Pfam" id="PF21539"/>
    </source>
</evidence>
<protein>
    <submittedName>
        <fullName evidence="2">Mediator of rna polymerase ii transcription subunit 15a</fullName>
    </submittedName>
</protein>
<dbReference type="GO" id="GO:0031490">
    <property type="term" value="F:chromatin DNA binding"/>
    <property type="evidence" value="ECO:0007669"/>
    <property type="project" value="InterPro"/>
</dbReference>
<dbReference type="PANTHER" id="PTHR33137:SF4">
    <property type="entry name" value="MEDIATOR OF RNA POLYMERASE II TRANSCRIPTION SUBUNIT 15A-RELATED"/>
    <property type="match status" value="1"/>
</dbReference>
<feature type="non-terminal residue" evidence="2">
    <location>
        <position position="1"/>
    </location>
</feature>
<dbReference type="InterPro" id="IPR048386">
    <property type="entry name" value="Med15_C"/>
</dbReference>
<evidence type="ECO:0000313" key="2">
    <source>
        <dbReference type="EMBL" id="KAF5183496.1"/>
    </source>
</evidence>
<accession>A0A7J6VEH8</accession>
<organism evidence="2 3">
    <name type="scientific">Thalictrum thalictroides</name>
    <name type="common">Rue-anemone</name>
    <name type="synonym">Anemone thalictroides</name>
    <dbReference type="NCBI Taxonomy" id="46969"/>
    <lineage>
        <taxon>Eukaryota</taxon>
        <taxon>Viridiplantae</taxon>
        <taxon>Streptophyta</taxon>
        <taxon>Embryophyta</taxon>
        <taxon>Tracheophyta</taxon>
        <taxon>Spermatophyta</taxon>
        <taxon>Magnoliopsida</taxon>
        <taxon>Ranunculales</taxon>
        <taxon>Ranunculaceae</taxon>
        <taxon>Thalictroideae</taxon>
        <taxon>Thalictrum</taxon>
    </lineage>
</organism>
<evidence type="ECO:0000313" key="3">
    <source>
        <dbReference type="Proteomes" id="UP000554482"/>
    </source>
</evidence>
<gene>
    <name evidence="2" type="ORF">FRX31_026916</name>
</gene>
<dbReference type="PANTHER" id="PTHR33137">
    <property type="entry name" value="MEDIATOR OF RNA POLYMERASE II TRANSCRIPTION SUBUNIT 15A-RELATED"/>
    <property type="match status" value="1"/>
</dbReference>
<comment type="caution">
    <text evidence="2">The sequence shown here is derived from an EMBL/GenBank/DDBJ whole genome shotgun (WGS) entry which is preliminary data.</text>
</comment>
<dbReference type="Pfam" id="PF21539">
    <property type="entry name" value="Med15_C"/>
    <property type="match status" value="1"/>
</dbReference>
<dbReference type="InterPro" id="IPR044661">
    <property type="entry name" value="MED15a/b/c-like"/>
</dbReference>
<reference evidence="2 3" key="1">
    <citation type="submission" date="2020-06" db="EMBL/GenBank/DDBJ databases">
        <title>Transcriptomic and genomic resources for Thalictrum thalictroides and T. hernandezii: Facilitating candidate gene discovery in an emerging model plant lineage.</title>
        <authorList>
            <person name="Arias T."/>
            <person name="Riano-Pachon D.M."/>
            <person name="Di Stilio V.S."/>
        </authorList>
    </citation>
    <scope>NUCLEOTIDE SEQUENCE [LARGE SCALE GENOMIC DNA]</scope>
    <source>
        <strain evidence="3">cv. WT478/WT964</strain>
        <tissue evidence="2">Leaves</tissue>
    </source>
</reference>
<sequence>VNQALLKEINEVNKCLISTVVDIGEEDISFDAAVNEVGPGTIVKCSFNAVTSGPDQIFLVLTMCLLVSSDYPNCSPVFLDKLPLELSKEQEHLLLKARSKFTRSIRCLSQPISVTEMAKSWDTCAGAVILEYSVQNGGGSFSTRYGTWKTVSNS</sequence>
<dbReference type="GO" id="GO:0003713">
    <property type="term" value="F:transcription coactivator activity"/>
    <property type="evidence" value="ECO:0007669"/>
    <property type="project" value="InterPro"/>
</dbReference>
<dbReference type="EMBL" id="JABWDY010033322">
    <property type="protein sequence ID" value="KAF5183496.1"/>
    <property type="molecule type" value="Genomic_DNA"/>
</dbReference>
<feature type="domain" description="ARC105/Med15 mediator subunit C-terminal" evidence="1">
    <location>
        <begin position="59"/>
        <end position="124"/>
    </location>
</feature>
<dbReference type="AlphaFoldDB" id="A0A7J6VEH8"/>
<name>A0A7J6VEH8_THATH</name>
<dbReference type="OrthoDB" id="1896842at2759"/>
<dbReference type="Proteomes" id="UP000554482">
    <property type="component" value="Unassembled WGS sequence"/>
</dbReference>
<keyword evidence="3" id="KW-1185">Reference proteome</keyword>